<dbReference type="NCBIfam" id="TIGR01726">
    <property type="entry name" value="HEQRo_perm_3TM"/>
    <property type="match status" value="1"/>
</dbReference>
<feature type="transmembrane region" description="Helical" evidence="9">
    <location>
        <begin position="58"/>
        <end position="78"/>
    </location>
</feature>
<feature type="transmembrane region" description="Helical" evidence="9">
    <location>
        <begin position="20"/>
        <end position="46"/>
    </location>
</feature>
<evidence type="ECO:0000256" key="5">
    <source>
        <dbReference type="ARBA" id="ARBA00022692"/>
    </source>
</evidence>
<dbReference type="PANTHER" id="PTHR30614:SF37">
    <property type="entry name" value="AMINO-ACID ABC TRANSPORTER PERMEASE PROTEIN YHDX-RELATED"/>
    <property type="match status" value="1"/>
</dbReference>
<dbReference type="Pfam" id="PF00528">
    <property type="entry name" value="BPD_transp_1"/>
    <property type="match status" value="1"/>
</dbReference>
<keyword evidence="5 9" id="KW-0812">Transmembrane</keyword>
<dbReference type="GO" id="GO:0043190">
    <property type="term" value="C:ATP-binding cassette (ABC) transporter complex"/>
    <property type="evidence" value="ECO:0007669"/>
    <property type="project" value="InterPro"/>
</dbReference>
<keyword evidence="6" id="KW-0029">Amino-acid transport</keyword>
<comment type="caution">
    <text evidence="11">The sequence shown here is derived from an EMBL/GenBank/DDBJ whole genome shotgun (WGS) entry which is preliminary data.</text>
</comment>
<dbReference type="SUPFAM" id="SSF161098">
    <property type="entry name" value="MetI-like"/>
    <property type="match status" value="1"/>
</dbReference>
<dbReference type="Gene3D" id="1.10.3720.10">
    <property type="entry name" value="MetI-like"/>
    <property type="match status" value="1"/>
</dbReference>
<feature type="transmembrane region" description="Helical" evidence="9">
    <location>
        <begin position="190"/>
        <end position="211"/>
    </location>
</feature>
<feature type="domain" description="ABC transmembrane type-1" evidence="10">
    <location>
        <begin position="19"/>
        <end position="212"/>
    </location>
</feature>
<evidence type="ECO:0000313" key="11">
    <source>
        <dbReference type="EMBL" id="RDU68527.1"/>
    </source>
</evidence>
<feature type="transmembrane region" description="Helical" evidence="9">
    <location>
        <begin position="84"/>
        <end position="105"/>
    </location>
</feature>
<dbReference type="PANTHER" id="PTHR30614">
    <property type="entry name" value="MEMBRANE COMPONENT OF AMINO ACID ABC TRANSPORTER"/>
    <property type="match status" value="1"/>
</dbReference>
<dbReference type="CDD" id="cd06261">
    <property type="entry name" value="TM_PBP2"/>
    <property type="match status" value="1"/>
</dbReference>
<keyword evidence="7 9" id="KW-1133">Transmembrane helix</keyword>
<organism evidence="11 12">
    <name type="scientific">Helicobacter equorum</name>
    <dbReference type="NCBI Taxonomy" id="361872"/>
    <lineage>
        <taxon>Bacteria</taxon>
        <taxon>Pseudomonadati</taxon>
        <taxon>Campylobacterota</taxon>
        <taxon>Epsilonproteobacteria</taxon>
        <taxon>Campylobacterales</taxon>
        <taxon>Helicobacteraceae</taxon>
        <taxon>Helicobacter</taxon>
    </lineage>
</organism>
<protein>
    <submittedName>
        <fullName evidence="11">Amino acid ABC transporter permease</fullName>
    </submittedName>
</protein>
<accession>A0A3D8IT97</accession>
<dbReference type="InterPro" id="IPR010065">
    <property type="entry name" value="AA_ABC_transptr_permease_3TM"/>
</dbReference>
<feature type="transmembrane region" description="Helical" evidence="9">
    <location>
        <begin position="163"/>
        <end position="184"/>
    </location>
</feature>
<gene>
    <name evidence="11" type="ORF">CQA54_01605</name>
</gene>
<evidence type="ECO:0000256" key="2">
    <source>
        <dbReference type="ARBA" id="ARBA00010072"/>
    </source>
</evidence>
<evidence type="ECO:0000256" key="1">
    <source>
        <dbReference type="ARBA" id="ARBA00004429"/>
    </source>
</evidence>
<dbReference type="InterPro" id="IPR043429">
    <property type="entry name" value="ArtM/GltK/GlnP/TcyL/YhdX-like"/>
</dbReference>
<evidence type="ECO:0000256" key="8">
    <source>
        <dbReference type="ARBA" id="ARBA00023136"/>
    </source>
</evidence>
<keyword evidence="12" id="KW-1185">Reference proteome</keyword>
<proteinExistence type="inferred from homology"/>
<dbReference type="EMBL" id="NXLT01000001">
    <property type="protein sequence ID" value="RDU68527.1"/>
    <property type="molecule type" value="Genomic_DNA"/>
</dbReference>
<reference evidence="11 12" key="1">
    <citation type="submission" date="2018-04" db="EMBL/GenBank/DDBJ databases">
        <title>Novel Campyloabacter and Helicobacter Species and Strains.</title>
        <authorList>
            <person name="Mannion A.J."/>
            <person name="Shen Z."/>
            <person name="Fox J.G."/>
        </authorList>
    </citation>
    <scope>NUCLEOTIDE SEQUENCE [LARGE SCALE GENOMIC DNA]</scope>
    <source>
        <strain evidence="11 12">MIT 12-6600</strain>
    </source>
</reference>
<dbReference type="AlphaFoldDB" id="A0A3D8IT97"/>
<evidence type="ECO:0000256" key="7">
    <source>
        <dbReference type="ARBA" id="ARBA00022989"/>
    </source>
</evidence>
<keyword evidence="8 9" id="KW-0472">Membrane</keyword>
<dbReference type="Proteomes" id="UP000256514">
    <property type="component" value="Unassembled WGS sequence"/>
</dbReference>
<sequence length="219" mass="24537">MVLDWGFILQHTYMFYDAFWLTLEISSIGIILAIIIGFLCALCLSFKPIFFLTRLSALYVEVARNTPLLIQLFFLYFGLSKVGLHISAFWCAIIGVAFLGGGYMCESFRAGLQSVGKAQKESALSIGLSRFDIVRYVIFPQALGVCMPSLAANVIFLIKETSVVGIIALADILYVSKDIIMMYAKTYEALFMLLCAYLVILLPLSLVFSFIERTIKQRL</sequence>
<evidence type="ECO:0000259" key="10">
    <source>
        <dbReference type="PROSITE" id="PS50928"/>
    </source>
</evidence>
<dbReference type="OrthoDB" id="3181282at2"/>
<dbReference type="InterPro" id="IPR000515">
    <property type="entry name" value="MetI-like"/>
</dbReference>
<evidence type="ECO:0000256" key="9">
    <source>
        <dbReference type="RuleBase" id="RU363032"/>
    </source>
</evidence>
<evidence type="ECO:0000256" key="3">
    <source>
        <dbReference type="ARBA" id="ARBA00022448"/>
    </source>
</evidence>
<dbReference type="GO" id="GO:0006865">
    <property type="term" value="P:amino acid transport"/>
    <property type="evidence" value="ECO:0007669"/>
    <property type="project" value="UniProtKB-KW"/>
</dbReference>
<evidence type="ECO:0000313" key="12">
    <source>
        <dbReference type="Proteomes" id="UP000256514"/>
    </source>
</evidence>
<name>A0A3D8IT97_9HELI</name>
<dbReference type="GO" id="GO:0022857">
    <property type="term" value="F:transmembrane transporter activity"/>
    <property type="evidence" value="ECO:0007669"/>
    <property type="project" value="InterPro"/>
</dbReference>
<comment type="similarity">
    <text evidence="2">Belongs to the binding-protein-dependent transport system permease family. HisMQ subfamily.</text>
</comment>
<dbReference type="RefSeq" id="WP_095627321.1">
    <property type="nucleotide sequence ID" value="NZ_NXLT01000001.1"/>
</dbReference>
<keyword evidence="4" id="KW-1003">Cell membrane</keyword>
<dbReference type="PROSITE" id="PS50928">
    <property type="entry name" value="ABC_TM1"/>
    <property type="match status" value="1"/>
</dbReference>
<evidence type="ECO:0000256" key="4">
    <source>
        <dbReference type="ARBA" id="ARBA00022475"/>
    </source>
</evidence>
<evidence type="ECO:0000256" key="6">
    <source>
        <dbReference type="ARBA" id="ARBA00022970"/>
    </source>
</evidence>
<keyword evidence="3 9" id="KW-0813">Transport</keyword>
<comment type="subcellular location">
    <subcellularLocation>
        <location evidence="1">Cell inner membrane</location>
        <topology evidence="1">Multi-pass membrane protein</topology>
    </subcellularLocation>
    <subcellularLocation>
        <location evidence="9">Cell membrane</location>
        <topology evidence="9">Multi-pass membrane protein</topology>
    </subcellularLocation>
</comment>
<dbReference type="InterPro" id="IPR035906">
    <property type="entry name" value="MetI-like_sf"/>
</dbReference>